<reference evidence="20" key="1">
    <citation type="submission" date="2022-09" db="EMBL/GenBank/DDBJ databases">
        <title>Fusarium specimens isolated from Avocado Roots.</title>
        <authorList>
            <person name="Stajich J."/>
            <person name="Roper C."/>
            <person name="Heimlech-Rivalta G."/>
        </authorList>
    </citation>
    <scope>NUCLEOTIDE SEQUENCE</scope>
    <source>
        <strain evidence="20">CF00136</strain>
    </source>
</reference>
<dbReference type="InterPro" id="IPR001030">
    <property type="entry name" value="Acoase/IPM_deHydtase_lsu_aba"/>
</dbReference>
<dbReference type="GO" id="GO:0004409">
    <property type="term" value="F:homoaconitate hydratase activity"/>
    <property type="evidence" value="ECO:0007669"/>
    <property type="project" value="UniProtKB-UniRule"/>
</dbReference>
<dbReference type="GO" id="GO:0019878">
    <property type="term" value="P:lysine biosynthetic process via aminoadipic acid"/>
    <property type="evidence" value="ECO:0007669"/>
    <property type="project" value="UniProtKB-UniRule"/>
</dbReference>
<organism evidence="20 21">
    <name type="scientific">Fusarium torreyae</name>
    <dbReference type="NCBI Taxonomy" id="1237075"/>
    <lineage>
        <taxon>Eukaryota</taxon>
        <taxon>Fungi</taxon>
        <taxon>Dikarya</taxon>
        <taxon>Ascomycota</taxon>
        <taxon>Pezizomycotina</taxon>
        <taxon>Sordariomycetes</taxon>
        <taxon>Hypocreomycetidae</taxon>
        <taxon>Hypocreales</taxon>
        <taxon>Nectriaceae</taxon>
        <taxon>Fusarium</taxon>
    </lineage>
</organism>
<dbReference type="InterPro" id="IPR018136">
    <property type="entry name" value="Aconitase_4Fe-4S_BS"/>
</dbReference>
<feature type="domain" description="Aconitase A/isopropylmalate dehydratase small subunit swivel" evidence="19">
    <location>
        <begin position="579"/>
        <end position="703"/>
    </location>
</feature>
<evidence type="ECO:0000256" key="2">
    <source>
        <dbReference type="ARBA" id="ARBA00004173"/>
    </source>
</evidence>
<keyword evidence="7 17" id="KW-0028">Amino-acid biosynthesis</keyword>
<dbReference type="PROSITE" id="PS00450">
    <property type="entry name" value="ACONITASE_1"/>
    <property type="match status" value="1"/>
</dbReference>
<dbReference type="PRINTS" id="PR00415">
    <property type="entry name" value="ACONITASE"/>
</dbReference>
<dbReference type="CDD" id="cd01674">
    <property type="entry name" value="Homoaconitase_Swivel"/>
    <property type="match status" value="1"/>
</dbReference>
<dbReference type="Gene3D" id="3.20.19.10">
    <property type="entry name" value="Aconitase, domain 4"/>
    <property type="match status" value="1"/>
</dbReference>
<dbReference type="FunFam" id="3.30.499.10:FF:000013">
    <property type="entry name" value="Homoaconitase, mitochondrial"/>
    <property type="match status" value="1"/>
</dbReference>
<dbReference type="InterPro" id="IPR015928">
    <property type="entry name" value="Aconitase/3IPM_dehydase_swvl"/>
</dbReference>
<dbReference type="SUPFAM" id="SSF52016">
    <property type="entry name" value="LeuD/IlvD-like"/>
    <property type="match status" value="1"/>
</dbReference>
<evidence type="ECO:0000256" key="4">
    <source>
        <dbReference type="ARBA" id="ARBA00007185"/>
    </source>
</evidence>
<keyword evidence="13 17" id="KW-0457">Lysine biosynthesis</keyword>
<comment type="pathway">
    <text evidence="3 17">Amino-acid biosynthesis; L-lysine biosynthesis via AAA pathway; L-alpha-aminoadipate from 2-oxoglutarate: step 3/5.</text>
</comment>
<comment type="catalytic activity">
    <reaction evidence="15 17">
        <text>(2R,3S)-homoisocitrate = cis-homoaconitate + H2O</text>
        <dbReference type="Rhea" id="RHEA:15485"/>
        <dbReference type="ChEBI" id="CHEBI:15377"/>
        <dbReference type="ChEBI" id="CHEBI:15404"/>
        <dbReference type="ChEBI" id="CHEBI:58174"/>
        <dbReference type="EC" id="4.2.1.36"/>
    </reaction>
</comment>
<dbReference type="InterPro" id="IPR000573">
    <property type="entry name" value="AconitaseA/IPMdHydase_ssu_swvl"/>
</dbReference>
<dbReference type="Proteomes" id="UP001152049">
    <property type="component" value="Unassembled WGS sequence"/>
</dbReference>
<proteinExistence type="inferred from homology"/>
<keyword evidence="9 17" id="KW-0809">Transit peptide</keyword>
<dbReference type="InterPro" id="IPR050067">
    <property type="entry name" value="IPM_dehydratase_rel_enz"/>
</dbReference>
<keyword evidence="21" id="KW-1185">Reference proteome</keyword>
<dbReference type="InterPro" id="IPR004418">
    <property type="entry name" value="Homoaconitase_mito"/>
</dbReference>
<evidence type="ECO:0000256" key="14">
    <source>
        <dbReference type="ARBA" id="ARBA00023239"/>
    </source>
</evidence>
<evidence type="ECO:0000256" key="11">
    <source>
        <dbReference type="ARBA" id="ARBA00023014"/>
    </source>
</evidence>
<dbReference type="PANTHER" id="PTHR43822:SF2">
    <property type="entry name" value="HOMOACONITASE, MITOCHONDRIAL"/>
    <property type="match status" value="1"/>
</dbReference>
<evidence type="ECO:0000256" key="8">
    <source>
        <dbReference type="ARBA" id="ARBA00022723"/>
    </source>
</evidence>
<evidence type="ECO:0000256" key="5">
    <source>
        <dbReference type="ARBA" id="ARBA00012022"/>
    </source>
</evidence>
<dbReference type="GO" id="GO:0046872">
    <property type="term" value="F:metal ion binding"/>
    <property type="evidence" value="ECO:0007669"/>
    <property type="project" value="UniProtKB-UniRule"/>
</dbReference>
<dbReference type="GO" id="GO:0005739">
    <property type="term" value="C:mitochondrion"/>
    <property type="evidence" value="ECO:0007669"/>
    <property type="project" value="UniProtKB-SubCell"/>
</dbReference>
<dbReference type="InterPro" id="IPR036008">
    <property type="entry name" value="Aconitase_4Fe-4S_dom"/>
</dbReference>
<comment type="caution">
    <text evidence="20">The sequence shown here is derived from an EMBL/GenBank/DDBJ whole genome shotgun (WGS) entry which is preliminary data.</text>
</comment>
<dbReference type="InterPro" id="IPR039386">
    <property type="entry name" value="Homoaconitase_swivel"/>
</dbReference>
<dbReference type="OrthoDB" id="10262323at2759"/>
<evidence type="ECO:0000256" key="6">
    <source>
        <dbReference type="ARBA" id="ARBA00021560"/>
    </source>
</evidence>
<evidence type="ECO:0000256" key="1">
    <source>
        <dbReference type="ARBA" id="ARBA00003422"/>
    </source>
</evidence>
<comment type="function">
    <text evidence="1 17">Catalyzes the reversible hydration of cis-homoaconitate to (2R,3S)-homoisocitrate, a step in the alpha-aminoadipate pathway for lysine biosynthesis.</text>
</comment>
<evidence type="ECO:0000256" key="7">
    <source>
        <dbReference type="ARBA" id="ARBA00022605"/>
    </source>
</evidence>
<keyword evidence="12 17" id="KW-0496">Mitochondrion</keyword>
<dbReference type="Pfam" id="PF00330">
    <property type="entry name" value="Aconitase"/>
    <property type="match status" value="1"/>
</dbReference>
<name>A0A9W8VN62_9HYPO</name>
<keyword evidence="8 17" id="KW-0479">Metal-binding</keyword>
<gene>
    <name evidence="20" type="primary">LYS4</name>
    <name evidence="20" type="ORF">NW762_001140</name>
</gene>
<evidence type="ECO:0000256" key="15">
    <source>
        <dbReference type="ARBA" id="ARBA00029338"/>
    </source>
</evidence>
<keyword evidence="11 17" id="KW-0411">Iron-sulfur</keyword>
<comment type="subcellular location">
    <subcellularLocation>
        <location evidence="2 17">Mitochondrion</location>
    </subcellularLocation>
</comment>
<dbReference type="AlphaFoldDB" id="A0A9W8VN62"/>
<evidence type="ECO:0000256" key="13">
    <source>
        <dbReference type="ARBA" id="ARBA00023154"/>
    </source>
</evidence>
<evidence type="ECO:0000259" key="19">
    <source>
        <dbReference type="Pfam" id="PF00694"/>
    </source>
</evidence>
<evidence type="ECO:0000313" key="21">
    <source>
        <dbReference type="Proteomes" id="UP001152049"/>
    </source>
</evidence>
<dbReference type="Pfam" id="PF00694">
    <property type="entry name" value="Aconitase_C"/>
    <property type="match status" value="1"/>
</dbReference>
<dbReference type="PANTHER" id="PTHR43822">
    <property type="entry name" value="HOMOACONITASE, MITOCHONDRIAL-RELATED"/>
    <property type="match status" value="1"/>
</dbReference>
<protein>
    <recommendedName>
        <fullName evidence="6 17">Homoaconitase, mitochondrial</fullName>
        <ecNumber evidence="5 17">4.2.1.36</ecNumber>
    </recommendedName>
    <alternativeName>
        <fullName evidence="16 17">Homoaconitate hydratase</fullName>
    </alternativeName>
</protein>
<comment type="cofactor">
    <cofactor evidence="17">
        <name>[4Fe-4S] cluster</name>
        <dbReference type="ChEBI" id="CHEBI:49883"/>
    </cofactor>
    <text evidence="17">Binds 1 [4Fe-4S] cluster per subunit.</text>
</comment>
<dbReference type="EC" id="4.2.1.36" evidence="5 17"/>
<dbReference type="Gene3D" id="3.30.499.10">
    <property type="entry name" value="Aconitase, domain 3"/>
    <property type="match status" value="2"/>
</dbReference>
<comment type="similarity">
    <text evidence="4 17">Belongs to the aconitase/IPM isomerase family.</text>
</comment>
<dbReference type="GO" id="GO:0051539">
    <property type="term" value="F:4 iron, 4 sulfur cluster binding"/>
    <property type="evidence" value="ECO:0007669"/>
    <property type="project" value="UniProtKB-UniRule"/>
</dbReference>
<evidence type="ECO:0000313" key="20">
    <source>
        <dbReference type="EMBL" id="KAJ4269480.1"/>
    </source>
</evidence>
<keyword evidence="10 17" id="KW-0408">Iron</keyword>
<dbReference type="SUPFAM" id="SSF53732">
    <property type="entry name" value="Aconitase iron-sulfur domain"/>
    <property type="match status" value="1"/>
</dbReference>
<keyword evidence="14 17" id="KW-0456">Lyase</keyword>
<evidence type="ECO:0000256" key="16">
    <source>
        <dbReference type="ARBA" id="ARBA00032706"/>
    </source>
</evidence>
<evidence type="ECO:0000256" key="3">
    <source>
        <dbReference type="ARBA" id="ARBA00005106"/>
    </source>
</evidence>
<dbReference type="EMBL" id="JAOQAZ010000002">
    <property type="protein sequence ID" value="KAJ4269480.1"/>
    <property type="molecule type" value="Genomic_DNA"/>
</dbReference>
<dbReference type="InterPro" id="IPR015931">
    <property type="entry name" value="Acnase/IPM_dHydase_lsu_aba_1/3"/>
</dbReference>
<sequence>MVALRRAVALNAVAVARIQSRALTARSRSLASATSQYRAYTSTSPRRQYAFHSQLENAPNPTILQSQKPAPVANHQTLVEKIAQQYAVGLAPGKVVKAGDYVTLAPHHCMTHDNTFPVYTKWAGLGASKIHDNRQVVFTLDHDVQNKSDANLKKYSSIREIAEKHGVDFYPAGRGIGHQIMVEEGYAWPGTVCVASDSHSNMYGGIGCVGTPVVRTDAASIWATGRTWWQVPPVAKVTFTGILPPGVTGKDVIIALCGLFRDDQVLNHAVEFAGGESIPIDDRLTISNMTTEWGALVGLFPVDEMLVSWYRGKATTNAMFDGPSKDRINHKRIDELVEKNLVADPGATYAKELYLNLSTLSPIVAGPNSVKIATPLKSLEAENIPVNKAYLVSCTNSRASDIAAAARVFREATKDGKPAKISPGVNFYIAAASIPEQKAAEEAGDWQVLLDAGAQALPSGCGPCIGLGTGLLEPGEVGISASNRNFKGRMGSTSAKAYLSSPEIVAASALQGKIAGPGWYQKPEGVEKVIIGEGSGDFVADKALSIEDALDKIINEAESLIAAAEGPEGAGEQASPAAAEGEESLTEILPGFPEKIEGEIIFCDGDNINTDGIYPGKYTYQDNVPKEKMAEVVMENYDTEFAKIAKAGDILVTGFNFGCGSSREQAATALLAKEIPLVVSGSFGNIFSRNSINNALMGVEVPRLVERLRETYKNDTEKSLTRRTGWKLLWDVRRSKVVVTEKDGSSWEQKVGELPANVQEIIARGGLEKWVKSQIEA</sequence>
<feature type="domain" description="Aconitase/3-isopropylmalate dehydratase large subunit alpha/beta/alpha" evidence="18">
    <location>
        <begin position="101"/>
        <end position="512"/>
    </location>
</feature>
<evidence type="ECO:0000256" key="9">
    <source>
        <dbReference type="ARBA" id="ARBA00022946"/>
    </source>
</evidence>
<dbReference type="NCBIfam" id="TIGR00139">
    <property type="entry name" value="h_aconitase"/>
    <property type="match status" value="1"/>
</dbReference>
<accession>A0A9W8VN62</accession>
<evidence type="ECO:0000256" key="10">
    <source>
        <dbReference type="ARBA" id="ARBA00023004"/>
    </source>
</evidence>
<evidence type="ECO:0000259" key="18">
    <source>
        <dbReference type="Pfam" id="PF00330"/>
    </source>
</evidence>
<evidence type="ECO:0000256" key="17">
    <source>
        <dbReference type="RuleBase" id="RU362038"/>
    </source>
</evidence>
<evidence type="ECO:0000256" key="12">
    <source>
        <dbReference type="ARBA" id="ARBA00023128"/>
    </source>
</evidence>